<dbReference type="Proteomes" id="UP000306825">
    <property type="component" value="Chromosome"/>
</dbReference>
<sequence length="778" mass="92248">MIIKLPKKEDPFKEYIERITSKMRSMNTSEIGEVEQMKLQEQLKENIPELESKIKEIINLLIKDIQSCDAKQILDYFGAFYGLTTPDKIEEDLDSEKNFKLDYIHSLVSAVGNLNQKECSEEILNRIDKNIEDLKNNAALYLILTSDYKGEPSQIKFKQIIHNMIVRGDSYPEHKIEMCRELFSKFDDILTDRYGIDSKQLIDELINISEYPIKNLKIQKQYFDEIMLSYQEFIKNLEKISYDEEKIEFMQTYKDSENIKKVNEKLQNIYDKTGVSFNDSIFKIHKISLPKEILDALSMEIGDNKIYKEEEIEYFPTNDTLIYDKPLIKIDSEYYCFNPALIIYNLHTILENIIISIIPPKKHQKNYYKKKGEYLEDKSLELFQKILPNCEVYKSLKYGVDDEVDGIIIYDNNIFIVEAKSGKFSKGAKKGNVEKIKSNMKKLVEEAYNQTIRAKKYILSDEEVEFRDKSKKTVLKLKREKINNIYLINVTLEPLNHITANLSSLKEFGFIQNDEWIWSVYLNDLRIISEIIDLPSEFLVYVERRIKYNDYPQVKMAEEIDIFGYFLNEGLYFDDIEFPKNGFELIIDSSFSKDIDLYYFWKEGKLDKKVEKPTFFKGCKNNIKFLVKQIEELNKENFSILTKFLLSLDCYSQNLIKEQIELILKSQRTDFYPHIDKARIGVVFVSKRIYNYDLLKKQCELYAYERKINNWFVIILENNFIHFEQFYFDNKPNKIIENKFEGLKEYRLKQTLKVKRKIGRNELCPCGSGKKYKKCCGK</sequence>
<gene>
    <name evidence="1" type="ORF">FE773_07075</name>
</gene>
<dbReference type="RefSeq" id="WP_138323626.1">
    <property type="nucleotide sequence ID" value="NZ_CP040463.1"/>
</dbReference>
<dbReference type="EMBL" id="CP040463">
    <property type="protein sequence ID" value="QCT94958.1"/>
    <property type="molecule type" value="Genomic_DNA"/>
</dbReference>
<name>A0ABX5V9M9_9BACT</name>
<dbReference type="InterPro" id="IPR004027">
    <property type="entry name" value="SEC_C_motif"/>
</dbReference>
<evidence type="ECO:0008006" key="3">
    <source>
        <dbReference type="Google" id="ProtNLM"/>
    </source>
</evidence>
<dbReference type="SUPFAM" id="SSF103642">
    <property type="entry name" value="Sec-C motif"/>
    <property type="match status" value="1"/>
</dbReference>
<keyword evidence="2" id="KW-1185">Reference proteome</keyword>
<evidence type="ECO:0000313" key="2">
    <source>
        <dbReference type="Proteomes" id="UP000306825"/>
    </source>
</evidence>
<proteinExistence type="predicted"/>
<protein>
    <recommendedName>
        <fullName evidence="3">Preprotein translocase subunit SecA</fullName>
    </recommendedName>
</protein>
<dbReference type="Gene3D" id="3.10.450.50">
    <property type="match status" value="1"/>
</dbReference>
<organism evidence="1 2">
    <name type="scientific">Caminibacter mediatlanticus TB-2</name>
    <dbReference type="NCBI Taxonomy" id="391592"/>
    <lineage>
        <taxon>Bacteria</taxon>
        <taxon>Pseudomonadati</taxon>
        <taxon>Campylobacterota</taxon>
        <taxon>Epsilonproteobacteria</taxon>
        <taxon>Nautiliales</taxon>
        <taxon>Nautiliaceae</taxon>
        <taxon>Caminibacter</taxon>
    </lineage>
</organism>
<dbReference type="Pfam" id="PF02810">
    <property type="entry name" value="SEC-C"/>
    <property type="match status" value="1"/>
</dbReference>
<reference evidence="1 2" key="1">
    <citation type="submission" date="2019-05" db="EMBL/GenBank/DDBJ databases">
        <title>A comparative analysis of the Nautiliaceae.</title>
        <authorList>
            <person name="Grosche A."/>
            <person name="Smedile F."/>
            <person name="Vetriani C."/>
        </authorList>
    </citation>
    <scope>NUCLEOTIDE SEQUENCE [LARGE SCALE GENOMIC DNA]</scope>
    <source>
        <strain evidence="1 2">TB-2</strain>
    </source>
</reference>
<evidence type="ECO:0000313" key="1">
    <source>
        <dbReference type="EMBL" id="QCT94958.1"/>
    </source>
</evidence>
<accession>A0ABX5V9M9</accession>